<dbReference type="EMBL" id="JADCNL010000623">
    <property type="protein sequence ID" value="KAG0446041.1"/>
    <property type="molecule type" value="Genomic_DNA"/>
</dbReference>
<dbReference type="EMBL" id="JADCNM010000624">
    <property type="protein sequence ID" value="KAG0446030.1"/>
    <property type="molecule type" value="Genomic_DNA"/>
</dbReference>
<evidence type="ECO:0000313" key="2">
    <source>
        <dbReference type="EMBL" id="KAG0446041.1"/>
    </source>
</evidence>
<organism evidence="1 4">
    <name type="scientific">Vanilla planifolia</name>
    <name type="common">Vanilla</name>
    <dbReference type="NCBI Taxonomy" id="51239"/>
    <lineage>
        <taxon>Eukaryota</taxon>
        <taxon>Viridiplantae</taxon>
        <taxon>Streptophyta</taxon>
        <taxon>Embryophyta</taxon>
        <taxon>Tracheophyta</taxon>
        <taxon>Spermatophyta</taxon>
        <taxon>Magnoliopsida</taxon>
        <taxon>Liliopsida</taxon>
        <taxon>Asparagales</taxon>
        <taxon>Orchidaceae</taxon>
        <taxon>Vanilloideae</taxon>
        <taxon>Vanilleae</taxon>
        <taxon>Vanilla</taxon>
    </lineage>
</organism>
<name>A0A835P386_VANPL</name>
<dbReference type="Proteomes" id="UP000636800">
    <property type="component" value="Unassembled WGS sequence"/>
</dbReference>
<evidence type="ECO:0000313" key="3">
    <source>
        <dbReference type="Proteomes" id="UP000636800"/>
    </source>
</evidence>
<keyword evidence="3" id="KW-1185">Reference proteome</keyword>
<protein>
    <submittedName>
        <fullName evidence="1">Uncharacterized protein</fullName>
    </submittedName>
</protein>
<reference evidence="3 4" key="1">
    <citation type="journal article" date="2020" name="Nat. Food">
        <title>A phased Vanilla planifolia genome enables genetic improvement of flavour and production.</title>
        <authorList>
            <person name="Hasing T."/>
            <person name="Tang H."/>
            <person name="Brym M."/>
            <person name="Khazi F."/>
            <person name="Huang T."/>
            <person name="Chambers A.H."/>
        </authorList>
    </citation>
    <scope>NUCLEOTIDE SEQUENCE [LARGE SCALE GENOMIC DNA]</scope>
    <source>
        <tissue evidence="1">Leaf</tissue>
    </source>
</reference>
<dbReference type="AlphaFoldDB" id="A0A835P386"/>
<gene>
    <name evidence="2" type="ORF">HPP92_029037</name>
    <name evidence="1" type="ORF">HPP92_029048</name>
</gene>
<evidence type="ECO:0000313" key="1">
    <source>
        <dbReference type="EMBL" id="KAG0446030.1"/>
    </source>
</evidence>
<accession>A0A835P386</accession>
<evidence type="ECO:0000313" key="4">
    <source>
        <dbReference type="Proteomes" id="UP000639772"/>
    </source>
</evidence>
<proteinExistence type="predicted"/>
<sequence length="82" mass="9340">MVEWKGSRFPKEQAATGSADRIILHFSYRVIAPAYTVGSVTGEINRHRTAKRRKDAGVARPREMAEGNCYSRYGRFEEELCC</sequence>
<dbReference type="Proteomes" id="UP000639772">
    <property type="component" value="Unassembled WGS sequence"/>
</dbReference>
<comment type="caution">
    <text evidence="1">The sequence shown here is derived from an EMBL/GenBank/DDBJ whole genome shotgun (WGS) entry which is preliminary data.</text>
</comment>